<evidence type="ECO:0000256" key="1">
    <source>
        <dbReference type="SAM" id="MobiDB-lite"/>
    </source>
</evidence>
<accession>A0A0B6YLG0</accession>
<feature type="region of interest" description="Disordered" evidence="1">
    <location>
        <begin position="66"/>
        <end position="144"/>
    </location>
</feature>
<feature type="non-terminal residue" evidence="2">
    <location>
        <position position="144"/>
    </location>
</feature>
<protein>
    <submittedName>
        <fullName evidence="2">Uncharacterized protein</fullName>
    </submittedName>
</protein>
<name>A0A0B6YLG0_9EUPU</name>
<organism evidence="2">
    <name type="scientific">Arion vulgaris</name>
    <dbReference type="NCBI Taxonomy" id="1028688"/>
    <lineage>
        <taxon>Eukaryota</taxon>
        <taxon>Metazoa</taxon>
        <taxon>Spiralia</taxon>
        <taxon>Lophotrochozoa</taxon>
        <taxon>Mollusca</taxon>
        <taxon>Gastropoda</taxon>
        <taxon>Heterobranchia</taxon>
        <taxon>Euthyneura</taxon>
        <taxon>Panpulmonata</taxon>
        <taxon>Eupulmonata</taxon>
        <taxon>Stylommatophora</taxon>
        <taxon>Helicina</taxon>
        <taxon>Arionoidea</taxon>
        <taxon>Arionidae</taxon>
        <taxon>Arion</taxon>
    </lineage>
</organism>
<dbReference type="EMBL" id="HACG01010147">
    <property type="protein sequence ID" value="CEK57012.1"/>
    <property type="molecule type" value="Transcribed_RNA"/>
</dbReference>
<sequence>EGKVSLRLRVAPSKHQNSVKPFVKSFNSVDETDLLDSKSNSIGTFDFKSDEDEDSVMQFSSDRLVYSPSPSHLQISTSKHKQFNNDYTSVPHKSDKTKKKDRSSGNTTKRKRDKEESKRAKKRKKTQHFIPDSVYRTVENDTKA</sequence>
<feature type="compositionally biased region" description="Polar residues" evidence="1">
    <location>
        <begin position="68"/>
        <end position="77"/>
    </location>
</feature>
<evidence type="ECO:0000313" key="2">
    <source>
        <dbReference type="EMBL" id="CEK57012.1"/>
    </source>
</evidence>
<reference evidence="2" key="1">
    <citation type="submission" date="2014-12" db="EMBL/GenBank/DDBJ databases">
        <title>Insight into the proteome of Arion vulgaris.</title>
        <authorList>
            <person name="Aradska J."/>
            <person name="Bulat T."/>
            <person name="Smidak R."/>
            <person name="Sarate P."/>
            <person name="Gangsoo J."/>
            <person name="Sialana F."/>
            <person name="Bilban M."/>
            <person name="Lubec G."/>
        </authorList>
    </citation>
    <scope>NUCLEOTIDE SEQUENCE</scope>
    <source>
        <tissue evidence="2">Skin</tissue>
    </source>
</reference>
<feature type="non-terminal residue" evidence="2">
    <location>
        <position position="1"/>
    </location>
</feature>
<dbReference type="AlphaFoldDB" id="A0A0B6YLG0"/>
<proteinExistence type="predicted"/>
<gene>
    <name evidence="2" type="primary">ORF29077</name>
</gene>